<feature type="domain" description="Peptidase M13 N-terminal" evidence="9">
    <location>
        <begin position="2"/>
        <end position="46"/>
    </location>
</feature>
<dbReference type="Proteomes" id="UP000317716">
    <property type="component" value="Unassembled WGS sequence"/>
</dbReference>
<dbReference type="InterPro" id="IPR008753">
    <property type="entry name" value="Peptidase_M13_N"/>
</dbReference>
<keyword evidence="7" id="KW-0482">Metalloprotease</keyword>
<evidence type="ECO:0000256" key="3">
    <source>
        <dbReference type="ARBA" id="ARBA00022670"/>
    </source>
</evidence>
<evidence type="ECO:0000256" key="4">
    <source>
        <dbReference type="ARBA" id="ARBA00022723"/>
    </source>
</evidence>
<name>A0A538SCB9_UNCEI</name>
<accession>A0A538SCB9</accession>
<evidence type="ECO:0000256" key="7">
    <source>
        <dbReference type="ARBA" id="ARBA00023049"/>
    </source>
</evidence>
<sequence length="302" mass="33786">ERALAMVRDLEAALGDRIQSLEWMSDATRARALEKLHAFEEKIGYPSTWRDYAGVPIARAGLIADHYACAQWEAKRNAGKIGKPVDRGEWFMTPPTVNAFYSATLNSINFPAGILQPPFFDPSWDDAVNYGGIGAVIGHEMTHGFDDRGRQFDAKGNLEDWWTADDAARYKQRSDRVADQFSSYTVLDTLHLNGRLTLGENTADLGGIAVAYHALRKALARKPAGPIDGFTPEQRFFLSYARVWASKQRPAQLRTQVQTNPHSPAMWRVNGPLSNLSEFQQAFGCKEGDPMVRSAELRARIW</sequence>
<evidence type="ECO:0000259" key="8">
    <source>
        <dbReference type="Pfam" id="PF01431"/>
    </source>
</evidence>
<dbReference type="GO" id="GO:0004222">
    <property type="term" value="F:metalloendopeptidase activity"/>
    <property type="evidence" value="ECO:0007669"/>
    <property type="project" value="InterPro"/>
</dbReference>
<dbReference type="Gene3D" id="3.40.390.10">
    <property type="entry name" value="Collagenase (Catalytic Domain)"/>
    <property type="match status" value="1"/>
</dbReference>
<reference evidence="10 11" key="1">
    <citation type="journal article" date="2019" name="Nat. Microbiol.">
        <title>Mediterranean grassland soil C-N compound turnover is dependent on rainfall and depth, and is mediated by genomically divergent microorganisms.</title>
        <authorList>
            <person name="Diamond S."/>
            <person name="Andeer P.F."/>
            <person name="Li Z."/>
            <person name="Crits-Christoph A."/>
            <person name="Burstein D."/>
            <person name="Anantharaman K."/>
            <person name="Lane K.R."/>
            <person name="Thomas B.C."/>
            <person name="Pan C."/>
            <person name="Northen T.R."/>
            <person name="Banfield J.F."/>
        </authorList>
    </citation>
    <scope>NUCLEOTIDE SEQUENCE [LARGE SCALE GENOMIC DNA]</scope>
    <source>
        <strain evidence="10">WS_2</strain>
    </source>
</reference>
<dbReference type="PANTHER" id="PTHR11733">
    <property type="entry name" value="ZINC METALLOPROTEASE FAMILY M13 NEPRILYSIN-RELATED"/>
    <property type="match status" value="1"/>
</dbReference>
<feature type="non-terminal residue" evidence="10">
    <location>
        <position position="1"/>
    </location>
</feature>
<dbReference type="PANTHER" id="PTHR11733:SF167">
    <property type="entry name" value="FI17812P1-RELATED"/>
    <property type="match status" value="1"/>
</dbReference>
<evidence type="ECO:0000256" key="2">
    <source>
        <dbReference type="ARBA" id="ARBA00007357"/>
    </source>
</evidence>
<evidence type="ECO:0000259" key="9">
    <source>
        <dbReference type="Pfam" id="PF05649"/>
    </source>
</evidence>
<dbReference type="InterPro" id="IPR018497">
    <property type="entry name" value="Peptidase_M13_C"/>
</dbReference>
<comment type="cofactor">
    <cofactor evidence="1">
        <name>Zn(2+)</name>
        <dbReference type="ChEBI" id="CHEBI:29105"/>
    </cofactor>
</comment>
<organism evidence="10 11">
    <name type="scientific">Eiseniibacteriota bacterium</name>
    <dbReference type="NCBI Taxonomy" id="2212470"/>
    <lineage>
        <taxon>Bacteria</taxon>
        <taxon>Candidatus Eiseniibacteriota</taxon>
    </lineage>
</organism>
<evidence type="ECO:0000256" key="1">
    <source>
        <dbReference type="ARBA" id="ARBA00001947"/>
    </source>
</evidence>
<dbReference type="AlphaFoldDB" id="A0A538SCB9"/>
<protein>
    <submittedName>
        <fullName evidence="10">M13 family metallopeptidase</fullName>
    </submittedName>
</protein>
<feature type="domain" description="Peptidase M13 C-terminal" evidence="8">
    <location>
        <begin position="98"/>
        <end position="296"/>
    </location>
</feature>
<dbReference type="CDD" id="cd08662">
    <property type="entry name" value="M13"/>
    <property type="match status" value="1"/>
</dbReference>
<keyword evidence="5" id="KW-0378">Hydrolase</keyword>
<dbReference type="PRINTS" id="PR00786">
    <property type="entry name" value="NEPRILYSIN"/>
</dbReference>
<keyword evidence="3" id="KW-0645">Protease</keyword>
<keyword evidence="6" id="KW-0862">Zinc</keyword>
<evidence type="ECO:0000256" key="5">
    <source>
        <dbReference type="ARBA" id="ARBA00022801"/>
    </source>
</evidence>
<dbReference type="EMBL" id="VBOS01000462">
    <property type="protein sequence ID" value="TMQ49009.1"/>
    <property type="molecule type" value="Genomic_DNA"/>
</dbReference>
<dbReference type="Pfam" id="PF01431">
    <property type="entry name" value="Peptidase_M13"/>
    <property type="match status" value="1"/>
</dbReference>
<dbReference type="InterPro" id="IPR024079">
    <property type="entry name" value="MetalloPept_cat_dom_sf"/>
</dbReference>
<dbReference type="GO" id="GO:0016485">
    <property type="term" value="P:protein processing"/>
    <property type="evidence" value="ECO:0007669"/>
    <property type="project" value="TreeGrafter"/>
</dbReference>
<comment type="similarity">
    <text evidence="2">Belongs to the peptidase M13 family.</text>
</comment>
<dbReference type="PROSITE" id="PS51885">
    <property type="entry name" value="NEPRILYSIN"/>
    <property type="match status" value="1"/>
</dbReference>
<keyword evidence="4" id="KW-0479">Metal-binding</keyword>
<proteinExistence type="inferred from homology"/>
<dbReference type="GO" id="GO:0005886">
    <property type="term" value="C:plasma membrane"/>
    <property type="evidence" value="ECO:0007669"/>
    <property type="project" value="TreeGrafter"/>
</dbReference>
<dbReference type="InterPro" id="IPR000718">
    <property type="entry name" value="Peptidase_M13"/>
</dbReference>
<comment type="caution">
    <text evidence="10">The sequence shown here is derived from an EMBL/GenBank/DDBJ whole genome shotgun (WGS) entry which is preliminary data.</text>
</comment>
<dbReference type="GO" id="GO:0046872">
    <property type="term" value="F:metal ion binding"/>
    <property type="evidence" value="ECO:0007669"/>
    <property type="project" value="UniProtKB-KW"/>
</dbReference>
<evidence type="ECO:0000256" key="6">
    <source>
        <dbReference type="ARBA" id="ARBA00022833"/>
    </source>
</evidence>
<dbReference type="SUPFAM" id="SSF55486">
    <property type="entry name" value="Metalloproteases ('zincins'), catalytic domain"/>
    <property type="match status" value="1"/>
</dbReference>
<gene>
    <name evidence="10" type="ORF">E6K72_12625</name>
</gene>
<dbReference type="Pfam" id="PF05649">
    <property type="entry name" value="Peptidase_M13_N"/>
    <property type="match status" value="1"/>
</dbReference>
<evidence type="ECO:0000313" key="11">
    <source>
        <dbReference type="Proteomes" id="UP000317716"/>
    </source>
</evidence>
<evidence type="ECO:0000313" key="10">
    <source>
        <dbReference type="EMBL" id="TMQ49009.1"/>
    </source>
</evidence>